<dbReference type="InterPro" id="IPR011009">
    <property type="entry name" value="Kinase-like_dom_sf"/>
</dbReference>
<dbReference type="PROSITE" id="PS00479">
    <property type="entry name" value="ZF_DAG_PE_1"/>
    <property type="match status" value="1"/>
</dbReference>
<evidence type="ECO:0000256" key="3">
    <source>
        <dbReference type="ARBA" id="ARBA00022679"/>
    </source>
</evidence>
<dbReference type="InterPro" id="IPR046349">
    <property type="entry name" value="C1-like_sf"/>
</dbReference>
<evidence type="ECO:0000256" key="11">
    <source>
        <dbReference type="PROSITE-ProRule" id="PRU10141"/>
    </source>
</evidence>
<evidence type="ECO:0000256" key="10">
    <source>
        <dbReference type="ARBA" id="ARBA00048679"/>
    </source>
</evidence>
<gene>
    <name evidence="16" type="ORF">GBAR_LOCUS3392</name>
</gene>
<dbReference type="PANTHER" id="PTHR24356:SF347">
    <property type="entry name" value="PROTEIN KINASE C DELTA TYPE HOMOLOG-RELATED"/>
    <property type="match status" value="1"/>
</dbReference>
<evidence type="ECO:0000256" key="2">
    <source>
        <dbReference type="ARBA" id="ARBA00022527"/>
    </source>
</evidence>
<reference evidence="16" key="1">
    <citation type="submission" date="2023-03" db="EMBL/GenBank/DDBJ databases">
        <authorList>
            <person name="Steffen K."/>
            <person name="Cardenas P."/>
        </authorList>
    </citation>
    <scope>NUCLEOTIDE SEQUENCE</scope>
</reference>
<dbReference type="InterPro" id="IPR050236">
    <property type="entry name" value="Ser_Thr_kinase_AGC"/>
</dbReference>
<feature type="region of interest" description="Disordered" evidence="13">
    <location>
        <begin position="74"/>
        <end position="97"/>
    </location>
</feature>
<feature type="domain" description="Protein kinase" evidence="14">
    <location>
        <begin position="165"/>
        <end position="355"/>
    </location>
</feature>
<dbReference type="Gene3D" id="1.10.510.10">
    <property type="entry name" value="Transferase(Phosphotransferase) domain 1"/>
    <property type="match status" value="1"/>
</dbReference>
<dbReference type="InterPro" id="IPR002219">
    <property type="entry name" value="PKC_DAG/PE"/>
</dbReference>
<dbReference type="EC" id="2.7.11.1" evidence="1"/>
<dbReference type="SMART" id="SM00109">
    <property type="entry name" value="C1"/>
    <property type="match status" value="1"/>
</dbReference>
<dbReference type="FunFam" id="1.10.510.10:FF:000634">
    <property type="entry name" value="Protein kinase C"/>
    <property type="match status" value="1"/>
</dbReference>
<comment type="caution">
    <text evidence="16">The sequence shown here is derived from an EMBL/GenBank/DDBJ whole genome shotgun (WGS) entry which is preliminary data.</text>
</comment>
<evidence type="ECO:0000259" key="14">
    <source>
        <dbReference type="PROSITE" id="PS50011"/>
    </source>
</evidence>
<evidence type="ECO:0000313" key="17">
    <source>
        <dbReference type="Proteomes" id="UP001174909"/>
    </source>
</evidence>
<keyword evidence="8 11" id="KW-0067">ATP-binding</keyword>
<dbReference type="Pfam" id="PF00069">
    <property type="entry name" value="Pkinase"/>
    <property type="match status" value="1"/>
</dbReference>
<dbReference type="PROSITE" id="PS50081">
    <property type="entry name" value="ZF_DAG_PE_2"/>
    <property type="match status" value="1"/>
</dbReference>
<evidence type="ECO:0000256" key="8">
    <source>
        <dbReference type="ARBA" id="ARBA00022840"/>
    </source>
</evidence>
<protein>
    <recommendedName>
        <fullName evidence="1">non-specific serine/threonine protein kinase</fullName>
        <ecNumber evidence="1">2.7.11.1</ecNumber>
    </recommendedName>
</protein>
<keyword evidence="4" id="KW-0479">Metal-binding</keyword>
<feature type="region of interest" description="Disordered" evidence="13">
    <location>
        <begin position="119"/>
        <end position="150"/>
    </location>
</feature>
<feature type="binding site" evidence="11">
    <location>
        <position position="194"/>
    </location>
    <ligand>
        <name>ATP</name>
        <dbReference type="ChEBI" id="CHEBI:30616"/>
    </ligand>
</feature>
<name>A0AA35R4E4_GEOBA</name>
<dbReference type="Pfam" id="PF00130">
    <property type="entry name" value="C1_1"/>
    <property type="match status" value="1"/>
</dbReference>
<dbReference type="SUPFAM" id="SSF57889">
    <property type="entry name" value="Cysteine-rich domain"/>
    <property type="match status" value="1"/>
</dbReference>
<evidence type="ECO:0000256" key="7">
    <source>
        <dbReference type="ARBA" id="ARBA00022833"/>
    </source>
</evidence>
<evidence type="ECO:0000256" key="5">
    <source>
        <dbReference type="ARBA" id="ARBA00022741"/>
    </source>
</evidence>
<organism evidence="16 17">
    <name type="scientific">Geodia barretti</name>
    <name type="common">Barrett's horny sponge</name>
    <dbReference type="NCBI Taxonomy" id="519541"/>
    <lineage>
        <taxon>Eukaryota</taxon>
        <taxon>Metazoa</taxon>
        <taxon>Porifera</taxon>
        <taxon>Demospongiae</taxon>
        <taxon>Heteroscleromorpha</taxon>
        <taxon>Tetractinellida</taxon>
        <taxon>Astrophorina</taxon>
        <taxon>Geodiidae</taxon>
        <taxon>Geodia</taxon>
    </lineage>
</organism>
<feature type="domain" description="Phorbol-ester/DAG-type" evidence="15">
    <location>
        <begin position="2"/>
        <end position="52"/>
    </location>
</feature>
<feature type="compositionally biased region" description="Polar residues" evidence="13">
    <location>
        <begin position="132"/>
        <end position="143"/>
    </location>
</feature>
<evidence type="ECO:0000256" key="12">
    <source>
        <dbReference type="RuleBase" id="RU000304"/>
    </source>
</evidence>
<evidence type="ECO:0000256" key="6">
    <source>
        <dbReference type="ARBA" id="ARBA00022777"/>
    </source>
</evidence>
<dbReference type="SUPFAM" id="SSF56112">
    <property type="entry name" value="Protein kinase-like (PK-like)"/>
    <property type="match status" value="1"/>
</dbReference>
<dbReference type="InterPro" id="IPR017441">
    <property type="entry name" value="Protein_kinase_ATP_BS"/>
</dbReference>
<dbReference type="Proteomes" id="UP001174909">
    <property type="component" value="Unassembled WGS sequence"/>
</dbReference>
<dbReference type="PROSITE" id="PS00108">
    <property type="entry name" value="PROTEIN_KINASE_ST"/>
    <property type="match status" value="1"/>
</dbReference>
<keyword evidence="7" id="KW-0862">Zinc</keyword>
<comment type="similarity">
    <text evidence="12">Belongs to the protein kinase superfamily.</text>
</comment>
<dbReference type="Gene3D" id="3.30.200.20">
    <property type="entry name" value="Phosphorylase Kinase, domain 1"/>
    <property type="match status" value="1"/>
</dbReference>
<dbReference type="AlphaFoldDB" id="A0AA35R4E4"/>
<evidence type="ECO:0000313" key="16">
    <source>
        <dbReference type="EMBL" id="CAI8002435.1"/>
    </source>
</evidence>
<evidence type="ECO:0000256" key="9">
    <source>
        <dbReference type="ARBA" id="ARBA00047899"/>
    </source>
</evidence>
<dbReference type="GO" id="GO:0005524">
    <property type="term" value="F:ATP binding"/>
    <property type="evidence" value="ECO:0007669"/>
    <property type="project" value="UniProtKB-UniRule"/>
</dbReference>
<comment type="catalytic activity">
    <reaction evidence="10">
        <text>L-seryl-[protein] + ATP = O-phospho-L-seryl-[protein] + ADP + H(+)</text>
        <dbReference type="Rhea" id="RHEA:17989"/>
        <dbReference type="Rhea" id="RHEA-COMP:9863"/>
        <dbReference type="Rhea" id="RHEA-COMP:11604"/>
        <dbReference type="ChEBI" id="CHEBI:15378"/>
        <dbReference type="ChEBI" id="CHEBI:29999"/>
        <dbReference type="ChEBI" id="CHEBI:30616"/>
        <dbReference type="ChEBI" id="CHEBI:83421"/>
        <dbReference type="ChEBI" id="CHEBI:456216"/>
        <dbReference type="EC" id="2.7.11.1"/>
    </reaction>
</comment>
<keyword evidence="5 11" id="KW-0547">Nucleotide-binding</keyword>
<dbReference type="PANTHER" id="PTHR24356">
    <property type="entry name" value="SERINE/THREONINE-PROTEIN KINASE"/>
    <property type="match status" value="1"/>
</dbReference>
<keyword evidence="3" id="KW-0808">Transferase</keyword>
<dbReference type="FunFam" id="3.30.200.20:FF:000103">
    <property type="entry name" value="Protein kinase C"/>
    <property type="match status" value="1"/>
</dbReference>
<sequence length="355" mass="39481">MPHRFKVHNFLGPSFCDMCGQMMHGIFRQGAKCTACGVSCHIRCQKNMPPLCGVNEKMLAEALKSVDELKRNRRLSAGSEPATTPGSPSAKPLPAVPEGESEEYIEVTEAMTRAVLGRLPGQRGAPPIPPRTYSQRGPTTNGHITPGSFHGYSRPTMKKYRLEQFKFIKLLGKGSFGKVLLAQLEGSEQYLAVKALKKDVVLEDDDVEATMVEKRLLALGCSHPFLTHLHSTFQTPSHLFFVMEYLNGGDLMYHIQISHKFKLPRARFHAAEILCALQFLHKQGIIYRDLKLDNVILDSEGHCKLADFGMCKENVIGYATAGTFCGTPDYISPEIIKGKEVHILRGLVVFWSPLL</sequence>
<keyword evidence="2 12" id="KW-0723">Serine/threonine-protein kinase</keyword>
<evidence type="ECO:0000256" key="13">
    <source>
        <dbReference type="SAM" id="MobiDB-lite"/>
    </source>
</evidence>
<keyword evidence="17" id="KW-1185">Reference proteome</keyword>
<evidence type="ECO:0000256" key="4">
    <source>
        <dbReference type="ARBA" id="ARBA00022723"/>
    </source>
</evidence>
<dbReference type="PROSITE" id="PS50011">
    <property type="entry name" value="PROTEIN_KINASE_DOM"/>
    <property type="match status" value="1"/>
</dbReference>
<dbReference type="EMBL" id="CASHTH010000480">
    <property type="protein sequence ID" value="CAI8002435.1"/>
    <property type="molecule type" value="Genomic_DNA"/>
</dbReference>
<evidence type="ECO:0000256" key="1">
    <source>
        <dbReference type="ARBA" id="ARBA00012513"/>
    </source>
</evidence>
<dbReference type="GO" id="GO:0035556">
    <property type="term" value="P:intracellular signal transduction"/>
    <property type="evidence" value="ECO:0007669"/>
    <property type="project" value="TreeGrafter"/>
</dbReference>
<dbReference type="InterPro" id="IPR000719">
    <property type="entry name" value="Prot_kinase_dom"/>
</dbReference>
<dbReference type="InterPro" id="IPR008271">
    <property type="entry name" value="Ser/Thr_kinase_AS"/>
</dbReference>
<dbReference type="Gene3D" id="3.30.60.20">
    <property type="match status" value="1"/>
</dbReference>
<evidence type="ECO:0000259" key="15">
    <source>
        <dbReference type="PROSITE" id="PS50081"/>
    </source>
</evidence>
<proteinExistence type="inferred from homology"/>
<dbReference type="GO" id="GO:0004674">
    <property type="term" value="F:protein serine/threonine kinase activity"/>
    <property type="evidence" value="ECO:0007669"/>
    <property type="project" value="UniProtKB-KW"/>
</dbReference>
<dbReference type="PROSITE" id="PS00107">
    <property type="entry name" value="PROTEIN_KINASE_ATP"/>
    <property type="match status" value="1"/>
</dbReference>
<dbReference type="SMART" id="SM00220">
    <property type="entry name" value="S_TKc"/>
    <property type="match status" value="1"/>
</dbReference>
<dbReference type="GO" id="GO:0046872">
    <property type="term" value="F:metal ion binding"/>
    <property type="evidence" value="ECO:0007669"/>
    <property type="project" value="UniProtKB-KW"/>
</dbReference>
<keyword evidence="6 16" id="KW-0418">Kinase</keyword>
<comment type="catalytic activity">
    <reaction evidence="9">
        <text>L-threonyl-[protein] + ATP = O-phospho-L-threonyl-[protein] + ADP + H(+)</text>
        <dbReference type="Rhea" id="RHEA:46608"/>
        <dbReference type="Rhea" id="RHEA-COMP:11060"/>
        <dbReference type="Rhea" id="RHEA-COMP:11605"/>
        <dbReference type="ChEBI" id="CHEBI:15378"/>
        <dbReference type="ChEBI" id="CHEBI:30013"/>
        <dbReference type="ChEBI" id="CHEBI:30616"/>
        <dbReference type="ChEBI" id="CHEBI:61977"/>
        <dbReference type="ChEBI" id="CHEBI:456216"/>
        <dbReference type="EC" id="2.7.11.1"/>
    </reaction>
</comment>
<accession>A0AA35R4E4</accession>